<reference evidence="2" key="1">
    <citation type="journal article" date="2023" name="GigaByte">
        <title>Genome assembly of the bearded iris, Iris pallida Lam.</title>
        <authorList>
            <person name="Bruccoleri R.E."/>
            <person name="Oakeley E.J."/>
            <person name="Faust A.M.E."/>
            <person name="Altorfer M."/>
            <person name="Dessus-Babus S."/>
            <person name="Burckhardt D."/>
            <person name="Oertli M."/>
            <person name="Naumann U."/>
            <person name="Petersen F."/>
            <person name="Wong J."/>
        </authorList>
    </citation>
    <scope>NUCLEOTIDE SEQUENCE</scope>
    <source>
        <strain evidence="2">GSM-AAB239-AS_SAM_17_03QT</strain>
    </source>
</reference>
<dbReference type="EMBL" id="JANAVB010020597">
    <property type="protein sequence ID" value="KAJ6826989.1"/>
    <property type="molecule type" value="Genomic_DNA"/>
</dbReference>
<evidence type="ECO:0000313" key="2">
    <source>
        <dbReference type="EMBL" id="KAJ6826989.1"/>
    </source>
</evidence>
<name>A0AAX6GE92_IRIPA</name>
<gene>
    <name evidence="2" type="ORF">M6B38_370040</name>
</gene>
<proteinExistence type="predicted"/>
<evidence type="ECO:0000313" key="3">
    <source>
        <dbReference type="Proteomes" id="UP001140949"/>
    </source>
</evidence>
<organism evidence="2 3">
    <name type="scientific">Iris pallida</name>
    <name type="common">Sweet iris</name>
    <dbReference type="NCBI Taxonomy" id="29817"/>
    <lineage>
        <taxon>Eukaryota</taxon>
        <taxon>Viridiplantae</taxon>
        <taxon>Streptophyta</taxon>
        <taxon>Embryophyta</taxon>
        <taxon>Tracheophyta</taxon>
        <taxon>Spermatophyta</taxon>
        <taxon>Magnoliopsida</taxon>
        <taxon>Liliopsida</taxon>
        <taxon>Asparagales</taxon>
        <taxon>Iridaceae</taxon>
        <taxon>Iridoideae</taxon>
        <taxon>Irideae</taxon>
        <taxon>Iris</taxon>
    </lineage>
</organism>
<dbReference type="Proteomes" id="UP001140949">
    <property type="component" value="Unassembled WGS sequence"/>
</dbReference>
<feature type="compositionally biased region" description="Basic and acidic residues" evidence="1">
    <location>
        <begin position="7"/>
        <end position="20"/>
    </location>
</feature>
<comment type="caution">
    <text evidence="2">The sequence shown here is derived from an EMBL/GenBank/DDBJ whole genome shotgun (WGS) entry which is preliminary data.</text>
</comment>
<protein>
    <submittedName>
        <fullName evidence="2">Formin-like protein 6 isoform X2</fullName>
    </submittedName>
</protein>
<evidence type="ECO:0000256" key="1">
    <source>
        <dbReference type="SAM" id="MobiDB-lite"/>
    </source>
</evidence>
<accession>A0AAX6GE92</accession>
<reference evidence="2" key="2">
    <citation type="submission" date="2023-04" db="EMBL/GenBank/DDBJ databases">
        <authorList>
            <person name="Bruccoleri R.E."/>
            <person name="Oakeley E.J."/>
            <person name="Faust A.-M."/>
            <person name="Dessus-Babus S."/>
            <person name="Altorfer M."/>
            <person name="Burckhardt D."/>
            <person name="Oertli M."/>
            <person name="Naumann U."/>
            <person name="Petersen F."/>
            <person name="Wong J."/>
        </authorList>
    </citation>
    <scope>NUCLEOTIDE SEQUENCE</scope>
    <source>
        <strain evidence="2">GSM-AAB239-AS_SAM_17_03QT</strain>
        <tissue evidence="2">Leaf</tissue>
    </source>
</reference>
<feature type="region of interest" description="Disordered" evidence="1">
    <location>
        <begin position="1"/>
        <end position="65"/>
    </location>
</feature>
<dbReference type="AlphaFoldDB" id="A0AAX6GE92"/>
<sequence>MSRVARRREPAMVKAVDHQGRNWKQRWSSCSAEPRRDPRRRMVGCERSGRRSGAWRGRSGLDDTR</sequence>
<keyword evidence="3" id="KW-1185">Reference proteome</keyword>